<dbReference type="Proteomes" id="UP000076842">
    <property type="component" value="Unassembled WGS sequence"/>
</dbReference>
<evidence type="ECO:0000256" key="12">
    <source>
        <dbReference type="SAM" id="MobiDB-lite"/>
    </source>
</evidence>
<keyword evidence="16" id="KW-1185">Reference proteome</keyword>
<dbReference type="AlphaFoldDB" id="A0A165GAF4"/>
<dbReference type="InterPro" id="IPR011545">
    <property type="entry name" value="DEAD/DEAH_box_helicase_dom"/>
</dbReference>
<dbReference type="CDD" id="cd17920">
    <property type="entry name" value="DEXHc_RecQ"/>
    <property type="match status" value="1"/>
</dbReference>
<evidence type="ECO:0000256" key="7">
    <source>
        <dbReference type="ARBA" id="ARBA00023125"/>
    </source>
</evidence>
<evidence type="ECO:0000256" key="8">
    <source>
        <dbReference type="ARBA" id="ARBA00023235"/>
    </source>
</evidence>
<dbReference type="PROSITE" id="PS51194">
    <property type="entry name" value="HELICASE_CTER"/>
    <property type="match status" value="1"/>
</dbReference>
<dbReference type="Gene3D" id="1.10.10.10">
    <property type="entry name" value="Winged helix-like DNA-binding domain superfamily/Winged helix DNA-binding domain"/>
    <property type="match status" value="1"/>
</dbReference>
<evidence type="ECO:0000256" key="3">
    <source>
        <dbReference type="ARBA" id="ARBA00022741"/>
    </source>
</evidence>
<dbReference type="NCBIfam" id="TIGR00614">
    <property type="entry name" value="recQ_fam"/>
    <property type="match status" value="1"/>
</dbReference>
<keyword evidence="4 11" id="KW-0378">Hydrolase</keyword>
<dbReference type="SUPFAM" id="SSF52540">
    <property type="entry name" value="P-loop containing nucleoside triphosphate hydrolases"/>
    <property type="match status" value="1"/>
</dbReference>
<dbReference type="InterPro" id="IPR004589">
    <property type="entry name" value="DNA_helicase_ATP-dep_RecQ"/>
</dbReference>
<dbReference type="InterPro" id="IPR027417">
    <property type="entry name" value="P-loop_NTPase"/>
</dbReference>
<keyword evidence="7" id="KW-0238">DNA-binding</keyword>
<dbReference type="SMART" id="SM00490">
    <property type="entry name" value="HELICc"/>
    <property type="match status" value="1"/>
</dbReference>
<keyword evidence="9 11" id="KW-0539">Nucleus</keyword>
<evidence type="ECO:0000256" key="9">
    <source>
        <dbReference type="ARBA" id="ARBA00023242"/>
    </source>
</evidence>
<evidence type="ECO:0000259" key="14">
    <source>
        <dbReference type="PROSITE" id="PS51194"/>
    </source>
</evidence>
<feature type="region of interest" description="Disordered" evidence="12">
    <location>
        <begin position="31"/>
        <end position="112"/>
    </location>
</feature>
<dbReference type="InterPro" id="IPR001650">
    <property type="entry name" value="Helicase_C-like"/>
</dbReference>
<gene>
    <name evidence="15" type="ORF">CALCODRAFT_495638</name>
</gene>
<comment type="catalytic activity">
    <reaction evidence="10 11">
        <text>Couples ATP hydrolysis with the unwinding of duplex DNA by translocating in the 3'-5' direction.</text>
        <dbReference type="EC" id="5.6.2.4"/>
    </reaction>
</comment>
<dbReference type="PROSITE" id="PS51192">
    <property type="entry name" value="HELICASE_ATP_BIND_1"/>
    <property type="match status" value="1"/>
</dbReference>
<evidence type="ECO:0000313" key="16">
    <source>
        <dbReference type="Proteomes" id="UP000076842"/>
    </source>
</evidence>
<dbReference type="EMBL" id="KV423958">
    <property type="protein sequence ID" value="KZT57816.1"/>
    <property type="molecule type" value="Genomic_DNA"/>
</dbReference>
<evidence type="ECO:0000256" key="1">
    <source>
        <dbReference type="ARBA" id="ARBA00004123"/>
    </source>
</evidence>
<feature type="compositionally biased region" description="Basic and acidic residues" evidence="12">
    <location>
        <begin position="85"/>
        <end position="95"/>
    </location>
</feature>
<evidence type="ECO:0000256" key="11">
    <source>
        <dbReference type="RuleBase" id="RU364117"/>
    </source>
</evidence>
<dbReference type="GO" id="GO:0005634">
    <property type="term" value="C:nucleus"/>
    <property type="evidence" value="ECO:0007669"/>
    <property type="project" value="UniProtKB-SubCell"/>
</dbReference>
<dbReference type="GO" id="GO:0000724">
    <property type="term" value="P:double-strand break repair via homologous recombination"/>
    <property type="evidence" value="ECO:0007669"/>
    <property type="project" value="TreeGrafter"/>
</dbReference>
<dbReference type="Pfam" id="PF00271">
    <property type="entry name" value="Helicase_C"/>
    <property type="match status" value="1"/>
</dbReference>
<evidence type="ECO:0000256" key="5">
    <source>
        <dbReference type="ARBA" id="ARBA00022806"/>
    </source>
</evidence>
<dbReference type="GO" id="GO:0003677">
    <property type="term" value="F:DNA binding"/>
    <property type="evidence" value="ECO:0007669"/>
    <property type="project" value="UniProtKB-KW"/>
</dbReference>
<name>A0A165GAF4_9BASI</name>
<dbReference type="STRING" id="1353952.A0A165GAF4"/>
<dbReference type="InterPro" id="IPR036388">
    <property type="entry name" value="WH-like_DNA-bd_sf"/>
</dbReference>
<feature type="domain" description="Helicase ATP-binding" evidence="13">
    <location>
        <begin position="213"/>
        <end position="396"/>
    </location>
</feature>
<keyword evidence="5 11" id="KW-0347">Helicase</keyword>
<dbReference type="SMART" id="SM00487">
    <property type="entry name" value="DEXDc"/>
    <property type="match status" value="1"/>
</dbReference>
<dbReference type="GO" id="GO:0016887">
    <property type="term" value="F:ATP hydrolysis activity"/>
    <property type="evidence" value="ECO:0007669"/>
    <property type="project" value="RHEA"/>
</dbReference>
<keyword evidence="8" id="KW-0413">Isomerase</keyword>
<dbReference type="Gene3D" id="3.40.50.300">
    <property type="entry name" value="P-loop containing nucleotide triphosphate hydrolases"/>
    <property type="match status" value="2"/>
</dbReference>
<comment type="subcellular location">
    <subcellularLocation>
        <location evidence="1 11">Nucleus</location>
    </subcellularLocation>
</comment>
<dbReference type="GO" id="GO:0043138">
    <property type="term" value="F:3'-5' DNA helicase activity"/>
    <property type="evidence" value="ECO:0007669"/>
    <property type="project" value="UniProtKB-EC"/>
</dbReference>
<dbReference type="Pfam" id="PF00270">
    <property type="entry name" value="DEAD"/>
    <property type="match status" value="1"/>
</dbReference>
<dbReference type="Pfam" id="PF16124">
    <property type="entry name" value="RecQ_Zn_bind"/>
    <property type="match status" value="1"/>
</dbReference>
<keyword evidence="6 11" id="KW-0067">ATP-binding</keyword>
<dbReference type="GO" id="GO:0009378">
    <property type="term" value="F:four-way junction helicase activity"/>
    <property type="evidence" value="ECO:0007669"/>
    <property type="project" value="TreeGrafter"/>
</dbReference>
<comment type="similarity">
    <text evidence="2 11">Belongs to the helicase family. RecQ subfamily.</text>
</comment>
<evidence type="ECO:0000256" key="2">
    <source>
        <dbReference type="ARBA" id="ARBA00005446"/>
    </source>
</evidence>
<proteinExistence type="inferred from homology"/>
<dbReference type="InterPro" id="IPR032284">
    <property type="entry name" value="RecQ_Zn-bd"/>
</dbReference>
<dbReference type="InterPro" id="IPR014001">
    <property type="entry name" value="Helicase_ATP-bd"/>
</dbReference>
<feature type="domain" description="Helicase C-terminal" evidence="14">
    <location>
        <begin position="421"/>
        <end position="578"/>
    </location>
</feature>
<keyword evidence="3 11" id="KW-0547">Nucleotide-binding</keyword>
<protein>
    <recommendedName>
        <fullName evidence="11">ATP-dependent DNA helicase</fullName>
        <ecNumber evidence="11">5.6.2.4</ecNumber>
    </recommendedName>
</protein>
<dbReference type="InParanoid" id="A0A165GAF4"/>
<evidence type="ECO:0000256" key="10">
    <source>
        <dbReference type="ARBA" id="ARBA00034617"/>
    </source>
</evidence>
<dbReference type="GO" id="GO:0005694">
    <property type="term" value="C:chromosome"/>
    <property type="evidence" value="ECO:0007669"/>
    <property type="project" value="TreeGrafter"/>
</dbReference>
<dbReference type="OrthoDB" id="10261556at2759"/>
<dbReference type="GO" id="GO:0005737">
    <property type="term" value="C:cytoplasm"/>
    <property type="evidence" value="ECO:0007669"/>
    <property type="project" value="TreeGrafter"/>
</dbReference>
<feature type="compositionally biased region" description="Pro residues" evidence="12">
    <location>
        <begin position="96"/>
        <end position="105"/>
    </location>
</feature>
<dbReference type="PANTHER" id="PTHR13710">
    <property type="entry name" value="DNA HELICASE RECQ FAMILY MEMBER"/>
    <property type="match status" value="1"/>
</dbReference>
<accession>A0A165GAF4</accession>
<reference evidence="15 16" key="1">
    <citation type="journal article" date="2016" name="Mol. Biol. Evol.">
        <title>Comparative Genomics of Early-Diverging Mushroom-Forming Fungi Provides Insights into the Origins of Lignocellulose Decay Capabilities.</title>
        <authorList>
            <person name="Nagy L.G."/>
            <person name="Riley R."/>
            <person name="Tritt A."/>
            <person name="Adam C."/>
            <person name="Daum C."/>
            <person name="Floudas D."/>
            <person name="Sun H."/>
            <person name="Yadav J.S."/>
            <person name="Pangilinan J."/>
            <person name="Larsson K.H."/>
            <person name="Matsuura K."/>
            <person name="Barry K."/>
            <person name="Labutti K."/>
            <person name="Kuo R."/>
            <person name="Ohm R.A."/>
            <person name="Bhattacharya S.S."/>
            <person name="Shirouzu T."/>
            <person name="Yoshinaga Y."/>
            <person name="Martin F.M."/>
            <person name="Grigoriev I.V."/>
            <person name="Hibbett D.S."/>
        </authorList>
    </citation>
    <scope>NUCLEOTIDE SEQUENCE [LARGE SCALE GENOMIC DNA]</scope>
    <source>
        <strain evidence="15 16">HHB12733</strain>
    </source>
</reference>
<feature type="compositionally biased region" description="Polar residues" evidence="12">
    <location>
        <begin position="31"/>
        <end position="42"/>
    </location>
</feature>
<evidence type="ECO:0000256" key="4">
    <source>
        <dbReference type="ARBA" id="ARBA00022801"/>
    </source>
</evidence>
<sequence>MEANEDDQMGLPLDANFPPAVVPLLNLSESSWQSSLQTQPTNGPIVPPSLAQPTTAVGSGDDDMLVDDTYANDGKKIFQPVSAEQTRDEEMDQPHYEPPSAPPTPQLCDEPDTFDELESTAWIKQTFRIGPEFLRYPFASGDARAYGRTGSPDPIELSEQEQEEGHYEDTELLPFFLHDDYETTKTKKTFDMIMEYVFKFPPNSYRQHQLEAMVAAQEGHDIVICLPTGAGKSLCYQAPALFPNSGHQAKRDAPLTVVITPLTALIRDQVQSLWRLSIKAVGLFKGQTADQAKVAWTRLRDGEARLLYVTPERLEQDTALQVILDQCYEIGCLRRFVVDEAHCVAENNDSGFRGDYSKLDRLRDRWEQVPITLLSATFTSQTLQRTLKDLGILTSPYRFTQSLDRPNLYWEVRRRSKGKAYIDDIARFIWGQNEGSSSGIIYSFRVKDCVSLANELRERGIIAFHFHASLPQDQKDAIQTLWQEGKIKVVVATNAFGLGIDKRNVRFVIHATAPKTMESLYQEAGRAGRDGQRAHCILYYDHMDIMQWIQVGDGRGAPLTHAQRASLERVREYAQDRIICRRLRILQHFGEDDFDPTRCNGNCDNCDPSNQGVKEQIDVTQHATNLLSMLDSSHSKDIRLTIPQMISAYTGASVIKGTVRERLSNVGRGRTMADIYVHAVMEQVLTLKVFDVDRNQGRRPGQVWLHLKRGPAAARLSDGSLKIMVYKSMVATKMARKRKLADIDENVE</sequence>
<evidence type="ECO:0000256" key="6">
    <source>
        <dbReference type="ARBA" id="ARBA00022840"/>
    </source>
</evidence>
<dbReference type="PANTHER" id="PTHR13710:SF153">
    <property type="entry name" value="RECQ-LIKE DNA HELICASE BLM"/>
    <property type="match status" value="1"/>
</dbReference>
<dbReference type="EC" id="5.6.2.4" evidence="11"/>
<dbReference type="GO" id="GO:0005524">
    <property type="term" value="F:ATP binding"/>
    <property type="evidence" value="ECO:0007669"/>
    <property type="project" value="UniProtKB-KW"/>
</dbReference>
<evidence type="ECO:0000313" key="15">
    <source>
        <dbReference type="EMBL" id="KZT57816.1"/>
    </source>
</evidence>
<organism evidence="15 16">
    <name type="scientific">Calocera cornea HHB12733</name>
    <dbReference type="NCBI Taxonomy" id="1353952"/>
    <lineage>
        <taxon>Eukaryota</taxon>
        <taxon>Fungi</taxon>
        <taxon>Dikarya</taxon>
        <taxon>Basidiomycota</taxon>
        <taxon>Agaricomycotina</taxon>
        <taxon>Dacrymycetes</taxon>
        <taxon>Dacrymycetales</taxon>
        <taxon>Dacrymycetaceae</taxon>
        <taxon>Calocera</taxon>
    </lineage>
</organism>
<evidence type="ECO:0000259" key="13">
    <source>
        <dbReference type="PROSITE" id="PS51192"/>
    </source>
</evidence>
<comment type="catalytic activity">
    <reaction evidence="11">
        <text>ATP + H2O = ADP + phosphate + H(+)</text>
        <dbReference type="Rhea" id="RHEA:13065"/>
        <dbReference type="ChEBI" id="CHEBI:15377"/>
        <dbReference type="ChEBI" id="CHEBI:15378"/>
        <dbReference type="ChEBI" id="CHEBI:30616"/>
        <dbReference type="ChEBI" id="CHEBI:43474"/>
        <dbReference type="ChEBI" id="CHEBI:456216"/>
    </reaction>
</comment>